<dbReference type="AlphaFoldDB" id="A0A6J8BLI0"/>
<evidence type="ECO:0000313" key="2">
    <source>
        <dbReference type="Proteomes" id="UP000507470"/>
    </source>
</evidence>
<accession>A0A6J8BLI0</accession>
<protein>
    <submittedName>
        <fullName evidence="1">Uncharacterized protein</fullName>
    </submittedName>
</protein>
<sequence length="237" mass="26048">MAAIIQSFSILSQCVAQCSSGLQHTVNLIANQKSTESDPAKKFRSGTVVPEQKYGGRTTSRARIRKDRPKLVTAPSLGYSSTTMCHTAGVRSYAYTNVDILAPSLQRNIIGRSFRDLKEIDIECNVVIPIPVVDCGKGDTRNIMTIDYEKLEKGYRLITNHADCDFNEITPSSTSSNHHLEYNAENNITAIDEIEHPGQSGSDQQSAGNDINDEDMCQDCICSLCVTLNKQNWLGVG</sequence>
<gene>
    <name evidence="1" type="ORF">MCOR_18909</name>
</gene>
<dbReference type="Proteomes" id="UP000507470">
    <property type="component" value="Unassembled WGS sequence"/>
</dbReference>
<name>A0A6J8BLI0_MYTCO</name>
<keyword evidence="2" id="KW-1185">Reference proteome</keyword>
<organism evidence="1 2">
    <name type="scientific">Mytilus coruscus</name>
    <name type="common">Sea mussel</name>
    <dbReference type="NCBI Taxonomy" id="42192"/>
    <lineage>
        <taxon>Eukaryota</taxon>
        <taxon>Metazoa</taxon>
        <taxon>Spiralia</taxon>
        <taxon>Lophotrochozoa</taxon>
        <taxon>Mollusca</taxon>
        <taxon>Bivalvia</taxon>
        <taxon>Autobranchia</taxon>
        <taxon>Pteriomorphia</taxon>
        <taxon>Mytilida</taxon>
        <taxon>Mytiloidea</taxon>
        <taxon>Mytilidae</taxon>
        <taxon>Mytilinae</taxon>
        <taxon>Mytilus</taxon>
    </lineage>
</organism>
<reference evidence="1 2" key="1">
    <citation type="submission" date="2020-06" db="EMBL/GenBank/DDBJ databases">
        <authorList>
            <person name="Li R."/>
            <person name="Bekaert M."/>
        </authorList>
    </citation>
    <scope>NUCLEOTIDE SEQUENCE [LARGE SCALE GENOMIC DNA]</scope>
    <source>
        <strain evidence="2">wild</strain>
    </source>
</reference>
<dbReference type="EMBL" id="CACVKT020003353">
    <property type="protein sequence ID" value="CAC5383137.1"/>
    <property type="molecule type" value="Genomic_DNA"/>
</dbReference>
<evidence type="ECO:0000313" key="1">
    <source>
        <dbReference type="EMBL" id="CAC5383137.1"/>
    </source>
</evidence>
<proteinExistence type="predicted"/>